<dbReference type="eggNOG" id="COG1695">
    <property type="taxonomic scope" value="Bacteria"/>
</dbReference>
<evidence type="ECO:0000313" key="2">
    <source>
        <dbReference type="EMBL" id="KRM31635.1"/>
    </source>
</evidence>
<dbReference type="AlphaFoldDB" id="X0PNZ7"/>
<accession>X0PNZ7</accession>
<organism evidence="2 3">
    <name type="scientific">Agrilactobacillus composti DSM 18527 = JCM 14202</name>
    <dbReference type="NCBI Taxonomy" id="1423734"/>
    <lineage>
        <taxon>Bacteria</taxon>
        <taxon>Bacillati</taxon>
        <taxon>Bacillota</taxon>
        <taxon>Bacilli</taxon>
        <taxon>Lactobacillales</taxon>
        <taxon>Lactobacillaceae</taxon>
        <taxon>Agrilactobacillus</taxon>
    </lineage>
</organism>
<dbReference type="Gene3D" id="1.10.10.10">
    <property type="entry name" value="Winged helix-like DNA-binding domain superfamily/Winged helix DNA-binding domain"/>
    <property type="match status" value="1"/>
</dbReference>
<name>X0PNZ7_9LACO</name>
<proteinExistence type="predicted"/>
<dbReference type="OrthoDB" id="9808017at2"/>
<evidence type="ECO:0000259" key="1">
    <source>
        <dbReference type="Pfam" id="PF03551"/>
    </source>
</evidence>
<feature type="domain" description="Transcription regulator PadR N-terminal" evidence="1">
    <location>
        <begin position="18"/>
        <end position="91"/>
    </location>
</feature>
<dbReference type="InterPro" id="IPR036390">
    <property type="entry name" value="WH_DNA-bd_sf"/>
</dbReference>
<dbReference type="InterPro" id="IPR052509">
    <property type="entry name" value="Metal_resp_DNA-bind_regulator"/>
</dbReference>
<sequence length="120" mass="13873">MAKDISKEMIRGATDGIVLNILAQGDSYGYLMVQQVAQLSEGQYQLNEATLYTIFRRLTKNGWVESYYGDESQGGRRKYYRITASGTQQLADFRQEWRFAKDIITKLVTGELSHDQWNNY</sequence>
<keyword evidence="3" id="KW-1185">Reference proteome</keyword>
<dbReference type="SUPFAM" id="SSF46785">
    <property type="entry name" value="Winged helix' DNA-binding domain"/>
    <property type="match status" value="1"/>
</dbReference>
<comment type="caution">
    <text evidence="2">The sequence shown here is derived from an EMBL/GenBank/DDBJ whole genome shotgun (WGS) entry which is preliminary data.</text>
</comment>
<reference evidence="2 3" key="1">
    <citation type="journal article" date="2015" name="Genome Announc.">
        <title>Expanding the biotechnology potential of lactobacilli through comparative genomics of 213 strains and associated genera.</title>
        <authorList>
            <person name="Sun Z."/>
            <person name="Harris H.M."/>
            <person name="McCann A."/>
            <person name="Guo C."/>
            <person name="Argimon S."/>
            <person name="Zhang W."/>
            <person name="Yang X."/>
            <person name="Jeffery I.B."/>
            <person name="Cooney J.C."/>
            <person name="Kagawa T.F."/>
            <person name="Liu W."/>
            <person name="Song Y."/>
            <person name="Salvetti E."/>
            <person name="Wrobel A."/>
            <person name="Rasinkangas P."/>
            <person name="Parkhill J."/>
            <person name="Rea M.C."/>
            <person name="O'Sullivan O."/>
            <person name="Ritari J."/>
            <person name="Douillard F.P."/>
            <person name="Paul Ross R."/>
            <person name="Yang R."/>
            <person name="Briner A.E."/>
            <person name="Felis G.E."/>
            <person name="de Vos W.M."/>
            <person name="Barrangou R."/>
            <person name="Klaenhammer T.R."/>
            <person name="Caufield P.W."/>
            <person name="Cui Y."/>
            <person name="Zhang H."/>
            <person name="O'Toole P.W."/>
        </authorList>
    </citation>
    <scope>NUCLEOTIDE SEQUENCE [LARGE SCALE GENOMIC DNA]</scope>
    <source>
        <strain evidence="2 3">DSM 18527</strain>
    </source>
</reference>
<dbReference type="EMBL" id="AZGA01000077">
    <property type="protein sequence ID" value="KRM31635.1"/>
    <property type="molecule type" value="Genomic_DNA"/>
</dbReference>
<dbReference type="PANTHER" id="PTHR33169:SF14">
    <property type="entry name" value="TRANSCRIPTIONAL REGULATOR RV3488"/>
    <property type="match status" value="1"/>
</dbReference>
<dbReference type="Proteomes" id="UP000051236">
    <property type="component" value="Unassembled WGS sequence"/>
</dbReference>
<dbReference type="InterPro" id="IPR005149">
    <property type="entry name" value="Tscrpt_reg_PadR_N"/>
</dbReference>
<gene>
    <name evidence="2" type="ORF">FC83_GL000702</name>
</gene>
<dbReference type="STRING" id="1423734.FC83_GL000702"/>
<dbReference type="InterPro" id="IPR036388">
    <property type="entry name" value="WH-like_DNA-bd_sf"/>
</dbReference>
<dbReference type="PATRIC" id="fig|1423734.3.peg.709"/>
<protein>
    <recommendedName>
        <fullName evidence="1">Transcription regulator PadR N-terminal domain-containing protein</fullName>
    </recommendedName>
</protein>
<dbReference type="Pfam" id="PF03551">
    <property type="entry name" value="PadR"/>
    <property type="match status" value="1"/>
</dbReference>
<dbReference type="PANTHER" id="PTHR33169">
    <property type="entry name" value="PADR-FAMILY TRANSCRIPTIONAL REGULATOR"/>
    <property type="match status" value="1"/>
</dbReference>
<evidence type="ECO:0000313" key="3">
    <source>
        <dbReference type="Proteomes" id="UP000051236"/>
    </source>
</evidence>
<dbReference type="RefSeq" id="WP_035451906.1">
    <property type="nucleotide sequence ID" value="NZ_AZGA01000077.1"/>
</dbReference>